<dbReference type="PANTHER" id="PTHR43775">
    <property type="entry name" value="FATTY ACID SYNTHASE"/>
    <property type="match status" value="1"/>
</dbReference>
<dbReference type="InterPro" id="IPR050091">
    <property type="entry name" value="PKS_NRPS_Biosynth_Enz"/>
</dbReference>
<evidence type="ECO:0000259" key="11">
    <source>
        <dbReference type="PROSITE" id="PS52019"/>
    </source>
</evidence>
<feature type="region of interest" description="Disordered" evidence="8">
    <location>
        <begin position="1"/>
        <end position="39"/>
    </location>
</feature>
<dbReference type="SMART" id="SM00823">
    <property type="entry name" value="PKS_PP"/>
    <property type="match status" value="1"/>
</dbReference>
<dbReference type="PROSITE" id="PS50075">
    <property type="entry name" value="CARRIER"/>
    <property type="match status" value="1"/>
</dbReference>
<dbReference type="InterPro" id="IPR014043">
    <property type="entry name" value="Acyl_transferase_dom"/>
</dbReference>
<dbReference type="InterPro" id="IPR014030">
    <property type="entry name" value="Ketoacyl_synth_N"/>
</dbReference>
<feature type="domain" description="PKS/mFAS DH" evidence="11">
    <location>
        <begin position="928"/>
        <end position="1216"/>
    </location>
</feature>
<dbReference type="InterPro" id="IPR020806">
    <property type="entry name" value="PKS_PP-bd"/>
</dbReference>
<dbReference type="InterPro" id="IPR016036">
    <property type="entry name" value="Malonyl_transacylase_ACP-bd"/>
</dbReference>
<dbReference type="Pfam" id="PF00109">
    <property type="entry name" value="ketoacyl-synt"/>
    <property type="match status" value="1"/>
</dbReference>
<dbReference type="SMART" id="SM00822">
    <property type="entry name" value="PKS_KR"/>
    <property type="match status" value="1"/>
</dbReference>
<dbReference type="SMART" id="SM00825">
    <property type="entry name" value="PKS_KS"/>
    <property type="match status" value="1"/>
</dbReference>
<feature type="domain" description="Carrier" evidence="9">
    <location>
        <begin position="2231"/>
        <end position="2308"/>
    </location>
</feature>
<keyword evidence="1" id="KW-0596">Phosphopantetheine</keyword>
<dbReference type="SUPFAM" id="SSF51735">
    <property type="entry name" value="NAD(P)-binding Rossmann-fold domains"/>
    <property type="match status" value="2"/>
</dbReference>
<dbReference type="SMART" id="SM00829">
    <property type="entry name" value="PKS_ER"/>
    <property type="match status" value="1"/>
</dbReference>
<evidence type="ECO:0000256" key="6">
    <source>
        <dbReference type="ARBA" id="ARBA00023315"/>
    </source>
</evidence>
<feature type="compositionally biased region" description="Polar residues" evidence="8">
    <location>
        <begin position="16"/>
        <end position="39"/>
    </location>
</feature>
<dbReference type="GO" id="GO:0044550">
    <property type="term" value="P:secondary metabolite biosynthetic process"/>
    <property type="evidence" value="ECO:0007669"/>
    <property type="project" value="TreeGrafter"/>
</dbReference>
<proteinExistence type="predicted"/>
<dbReference type="InterPro" id="IPR029063">
    <property type="entry name" value="SAM-dependent_MTases_sf"/>
</dbReference>
<dbReference type="InterPro" id="IPR049552">
    <property type="entry name" value="PKS_DH_N"/>
</dbReference>
<dbReference type="InterPro" id="IPR013154">
    <property type="entry name" value="ADH-like_N"/>
</dbReference>
<dbReference type="GO" id="GO:0004312">
    <property type="term" value="F:fatty acid synthase activity"/>
    <property type="evidence" value="ECO:0007669"/>
    <property type="project" value="TreeGrafter"/>
</dbReference>
<feature type="active site" description="Proton acceptor; for dehydratase activity" evidence="7">
    <location>
        <position position="960"/>
    </location>
</feature>
<dbReference type="InterPro" id="IPR016039">
    <property type="entry name" value="Thiolase-like"/>
</dbReference>
<dbReference type="SUPFAM" id="SSF52151">
    <property type="entry name" value="FabD/lysophospholipase-like"/>
    <property type="match status" value="1"/>
</dbReference>
<dbReference type="InterPro" id="IPR014031">
    <property type="entry name" value="Ketoacyl_synth_C"/>
</dbReference>
<accession>A0A6A5TEP1</accession>
<evidence type="ECO:0000256" key="7">
    <source>
        <dbReference type="PROSITE-ProRule" id="PRU01363"/>
    </source>
</evidence>
<dbReference type="Gene3D" id="3.40.50.720">
    <property type="entry name" value="NAD(P)-binding Rossmann-like Domain"/>
    <property type="match status" value="2"/>
</dbReference>
<dbReference type="InterPro" id="IPR016035">
    <property type="entry name" value="Acyl_Trfase/lysoPLipase"/>
</dbReference>
<dbReference type="Pfam" id="PF14765">
    <property type="entry name" value="PS-DH"/>
    <property type="match status" value="1"/>
</dbReference>
<evidence type="ECO:0000256" key="1">
    <source>
        <dbReference type="ARBA" id="ARBA00022450"/>
    </source>
</evidence>
<dbReference type="Gene3D" id="3.90.180.10">
    <property type="entry name" value="Medium-chain alcohol dehydrogenases, catalytic domain"/>
    <property type="match status" value="1"/>
</dbReference>
<dbReference type="SUPFAM" id="SSF53901">
    <property type="entry name" value="Thiolase-like"/>
    <property type="match status" value="1"/>
</dbReference>
<organism evidence="12 13">
    <name type="scientific">Byssothecium circinans</name>
    <dbReference type="NCBI Taxonomy" id="147558"/>
    <lineage>
        <taxon>Eukaryota</taxon>
        <taxon>Fungi</taxon>
        <taxon>Dikarya</taxon>
        <taxon>Ascomycota</taxon>
        <taxon>Pezizomycotina</taxon>
        <taxon>Dothideomycetes</taxon>
        <taxon>Pleosporomycetidae</taxon>
        <taxon>Pleosporales</taxon>
        <taxon>Massarineae</taxon>
        <taxon>Massarinaceae</taxon>
        <taxon>Byssothecium</taxon>
    </lineage>
</organism>
<evidence type="ECO:0000259" key="9">
    <source>
        <dbReference type="PROSITE" id="PS50075"/>
    </source>
</evidence>
<dbReference type="Pfam" id="PF00107">
    <property type="entry name" value="ADH_zinc_N"/>
    <property type="match status" value="1"/>
</dbReference>
<dbReference type="CDD" id="cd00833">
    <property type="entry name" value="PKS"/>
    <property type="match status" value="1"/>
</dbReference>
<dbReference type="SUPFAM" id="SSF55048">
    <property type="entry name" value="Probable ACP-binding domain of malonyl-CoA ACP transacylase"/>
    <property type="match status" value="1"/>
</dbReference>
<dbReference type="PANTHER" id="PTHR43775:SF28">
    <property type="entry name" value="SYNTHASE, PUTATIVE-RELATED"/>
    <property type="match status" value="1"/>
</dbReference>
<dbReference type="Pfam" id="PF21089">
    <property type="entry name" value="PKS_DH_N"/>
    <property type="match status" value="1"/>
</dbReference>
<feature type="active site" description="Proton donor; for dehydratase activity" evidence="7">
    <location>
        <position position="1126"/>
    </location>
</feature>
<dbReference type="InterPro" id="IPR032821">
    <property type="entry name" value="PKS_assoc"/>
</dbReference>
<keyword evidence="5" id="KW-0511">Multifunctional enzyme</keyword>
<dbReference type="SUPFAM" id="SSF53335">
    <property type="entry name" value="S-adenosyl-L-methionine-dependent methyltransferases"/>
    <property type="match status" value="1"/>
</dbReference>
<dbReference type="Gene3D" id="3.40.366.10">
    <property type="entry name" value="Malonyl-Coenzyme A Acyl Carrier Protein, domain 2"/>
    <property type="match status" value="1"/>
</dbReference>
<dbReference type="SMART" id="SM00827">
    <property type="entry name" value="PKS_AT"/>
    <property type="match status" value="1"/>
</dbReference>
<dbReference type="Proteomes" id="UP000800035">
    <property type="component" value="Unassembled WGS sequence"/>
</dbReference>
<dbReference type="Gene3D" id="1.10.1200.10">
    <property type="entry name" value="ACP-like"/>
    <property type="match status" value="1"/>
</dbReference>
<dbReference type="OrthoDB" id="329835at2759"/>
<dbReference type="InterPro" id="IPR013968">
    <property type="entry name" value="PKS_KR"/>
</dbReference>
<dbReference type="InterPro" id="IPR036736">
    <property type="entry name" value="ACP-like_sf"/>
</dbReference>
<dbReference type="Gene3D" id="3.40.50.150">
    <property type="entry name" value="Vaccinia Virus protein VP39"/>
    <property type="match status" value="1"/>
</dbReference>
<dbReference type="InterPro" id="IPR020843">
    <property type="entry name" value="ER"/>
</dbReference>
<dbReference type="SUPFAM" id="SSF50129">
    <property type="entry name" value="GroES-like"/>
    <property type="match status" value="1"/>
</dbReference>
<dbReference type="InterPro" id="IPR001227">
    <property type="entry name" value="Ac_transferase_dom_sf"/>
</dbReference>
<dbReference type="InterPro" id="IPR042104">
    <property type="entry name" value="PKS_dehydratase_sf"/>
</dbReference>
<dbReference type="SUPFAM" id="SSF47336">
    <property type="entry name" value="ACP-like"/>
    <property type="match status" value="1"/>
</dbReference>
<dbReference type="Pfam" id="PF00698">
    <property type="entry name" value="Acyl_transf_1"/>
    <property type="match status" value="1"/>
</dbReference>
<dbReference type="InterPro" id="IPR049551">
    <property type="entry name" value="PKS_DH_C"/>
</dbReference>
<gene>
    <name evidence="12" type="ORF">CC80DRAFT_598376</name>
</gene>
<keyword evidence="13" id="KW-1185">Reference proteome</keyword>
<protein>
    <submittedName>
        <fullName evidence="12">Fatty acid synthase S-acetyltransferase</fullName>
    </submittedName>
</protein>
<dbReference type="Pfam" id="PF16197">
    <property type="entry name" value="KAsynt_C_assoc"/>
    <property type="match status" value="1"/>
</dbReference>
<dbReference type="PROSITE" id="PS52019">
    <property type="entry name" value="PKS_MFAS_DH"/>
    <property type="match status" value="1"/>
</dbReference>
<feature type="domain" description="Ketosynthase family 3 (KS3)" evidence="10">
    <location>
        <begin position="44"/>
        <end position="465"/>
    </location>
</feature>
<evidence type="ECO:0000259" key="10">
    <source>
        <dbReference type="PROSITE" id="PS52004"/>
    </source>
</evidence>
<dbReference type="InterPro" id="IPR049900">
    <property type="entry name" value="PKS_mFAS_DH"/>
</dbReference>
<sequence>MPHFESPAAPNDHSESLSNGVSTNGHTVNESTLNGNGNPIANSDVPIAICGLALRLPGGLKTPKQYWDFLVAGGDARSRVPESRYNVSAFHDPSGSGKPTTVPSEYGYFLDEDLGALDTSFFSMPRSEVEQASPEQTMILEVARECLEDAGETKYRGQCIGCYIGSFGEDWVEMFARENQAYGQYRMSGPGDFVISNRLSYELNINGPSMTVRTACSASLTALHEACVALSRGDCSGAVVGGTNLIMTPGLTSALSDQGVLSKDGSCKTFSADADGYARGEAITAIFIKRLDDAIRDGNPIRAVIRGSAVNSDGKTPGITCPSADAHERLIRRAYQVSGIEDVSKTGFVECHGTGTPTGDPIETTAVARVFGGTGGVYIGSVKPNLGHTEGASGLVSVLKVVLSLENLTIPPNIKMGTPNPKIPWKKGNLTVPLKPTPWPKDRLQRASVSSFGAGGANAHCIIDSAASFKAKTLPRRSKETHHLLLFSANSQPSLTSMIENYREYVEHNPEKMADLAYTLANRREHLPHRAFGIAHADSIQSTSAPTKPGQPPSIVMVFTGQGAQWPQMGLELLQSNPTFLATIRSLDAILQRTKDLTPEWKIEDELHKPVKKSRMHTAELSQPLCTAIQIGLVDALQAVGIQPSAVVGHSSGEIGAAYAAGGLTAKEAIIAALCRGHASKYSNRAGAMAAVGLSWEDTEKHLLPGINIACDNSPNVVTISGDADKVETIIANIRASEADVMARKLQVDKAYHSHHMLELSDGYYSLINPFVTGKTPAIPFFSTVTGKLLDESRATDARYWQQNLESPVRFRAAISNLAEHPIAKNAILLEIGPHSALAGPLRQTLAATPAKTLPYVSAMLRNQNAHQSLLSAIGTLYTLHALIDFKALFPKGACLPDLPRYPYNHDTSFWFESRLSKDHRFRQYPHHDLLGIRVLESASIEPAWRNLLHLNTVEWVRDHKVGDDIVLPMAGYIAMAGEAVRQISGIQEGYSVRRAVIGTALVLAEGAPTELITTFRKHRLTDSLDSDWWEFTICSHNGVAWKKHISGQVKAQSQLFGKIEAPSPLPKKVPAKTFYLGQGHLNLGPAFRNFKDITRATTYQRTIATILNGRLPDTNKYHLHPTVIDSILQLSGWTMLDAHKPSHETWLPIGVEEVNISRCSVPMLGDSWMRIVNKHIPIGEAHAIVDGNIIASVSAMKVAQDLDLDVVEGEDTHAAARQAWGPDIEFLNAAELVKSVNTSDTHVLPPFLKRLTHCKPNLRVLEVASGADVPSAQVVDNLKTADGRTLCSRYTFASKDAITAPEDQPPALPNLEYAALDLSEDLSNQGFEDQKYDLVVTSSIPDRSSARLKNIKSLLASDGYLLLTGSGADESGLDKPSLKDELLAAEFEVISEDVTVIAKPSTTAPIPKRIHLISSEDSSLLQQELESRGYEVSKRTLTDSVPTGEDVIILLDKEAPYFDTLNGEAFNLLKNFLHSLNNSGVFWVTGLSQVHVQDPRYSQVIGFARTMGSEMLIDFATCEVDDFETSTANIAKCFEKFQRRSADGELQPDFEYAIYNGAINVPRYYPFALSEQLFKEEESDRAVLDIETVGRLSTLHWRGATSPQELKPNEVEVDVHAAGLNFRDVLVGLKVVTIPPRIFGFEAAGIVRRVGAEVTDYQVGDRVAAYGHNMLATRVVVADTGCMKIPDEFSFEEVSCMMLAHLTAMYSLQTVGGLEEGMSVLIHSACGGVGLAAIQLAQHIGAEIYATVGNDEKAQFLIDTYHIPRDHIFHSRDTSFADGILRATDNEGVDVVLNSTSGELLHATWHCVAPFGKLIEIGKRDIVGHGKLDMDHFLQNRSYCCVDVGTFPVVRPKLLARHIRAIEKLLKEGAITPVRPVKVFDASSPYDAFRYMQPGTHIGRITISMRDSADAPFKGTIRAPPKTLPLNQEASYLLIGGLGGLGREIATWMVLNGARHLIFLSRSAGTGPEDEEFRAELTSMNCSVQFIQGSVTQASDVERAIAEAAKPLKGILQLSAIFCDENFTKMTIGQWNDASLPKTKGTWNLHNATVSANLDLDFFVLFSSLSGVVGQPGQANYASANTFLDAFVQYRNNHGLAASAIDIGAVEGIGYISRNQGLMEKMGDSGFHAVGEQQLLDALLIAMQPSSKKPSTENVTVSDPNTFVLGLSSTTPLTAPANRAVWKRDRRMAIYHNTLASATAPTTSTADTSATLRTVIGAAKANPAKLKSHNATMLFATEIGKKLFQLLLKPEENLNTDMSLVDLGMDSLVGIEMRSWWRGVFGFDVSVLEMLGMGSLEALGKLAAEGLGRVVEGKE</sequence>
<dbReference type="Pfam" id="PF00550">
    <property type="entry name" value="PP-binding"/>
    <property type="match status" value="1"/>
</dbReference>
<dbReference type="SMART" id="SM00826">
    <property type="entry name" value="PKS_DH"/>
    <property type="match status" value="1"/>
</dbReference>
<keyword evidence="6" id="KW-0012">Acyltransferase</keyword>
<reference evidence="12" key="1">
    <citation type="journal article" date="2020" name="Stud. Mycol.">
        <title>101 Dothideomycetes genomes: a test case for predicting lifestyles and emergence of pathogens.</title>
        <authorList>
            <person name="Haridas S."/>
            <person name="Albert R."/>
            <person name="Binder M."/>
            <person name="Bloem J."/>
            <person name="Labutti K."/>
            <person name="Salamov A."/>
            <person name="Andreopoulos B."/>
            <person name="Baker S."/>
            <person name="Barry K."/>
            <person name="Bills G."/>
            <person name="Bluhm B."/>
            <person name="Cannon C."/>
            <person name="Castanera R."/>
            <person name="Culley D."/>
            <person name="Daum C."/>
            <person name="Ezra D."/>
            <person name="Gonzalez J."/>
            <person name="Henrissat B."/>
            <person name="Kuo A."/>
            <person name="Liang C."/>
            <person name="Lipzen A."/>
            <person name="Lutzoni F."/>
            <person name="Magnuson J."/>
            <person name="Mondo S."/>
            <person name="Nolan M."/>
            <person name="Ohm R."/>
            <person name="Pangilinan J."/>
            <person name="Park H.-J."/>
            <person name="Ramirez L."/>
            <person name="Alfaro M."/>
            <person name="Sun H."/>
            <person name="Tritt A."/>
            <person name="Yoshinaga Y."/>
            <person name="Zwiers L.-H."/>
            <person name="Turgeon B."/>
            <person name="Goodwin S."/>
            <person name="Spatafora J."/>
            <person name="Crous P."/>
            <person name="Grigoriev I."/>
        </authorList>
    </citation>
    <scope>NUCLEOTIDE SEQUENCE</scope>
    <source>
        <strain evidence="12">CBS 675.92</strain>
    </source>
</reference>
<dbReference type="Pfam" id="PF02801">
    <property type="entry name" value="Ketoacyl-synt_C"/>
    <property type="match status" value="1"/>
</dbReference>
<keyword evidence="3 12" id="KW-0808">Transferase</keyword>
<evidence type="ECO:0000256" key="5">
    <source>
        <dbReference type="ARBA" id="ARBA00023268"/>
    </source>
</evidence>
<dbReference type="InterPro" id="IPR057326">
    <property type="entry name" value="KR_dom"/>
</dbReference>
<keyword evidence="4" id="KW-0521">NADP</keyword>
<dbReference type="InterPro" id="IPR020841">
    <property type="entry name" value="PKS_Beta-ketoAc_synthase_dom"/>
</dbReference>
<evidence type="ECO:0000256" key="2">
    <source>
        <dbReference type="ARBA" id="ARBA00022553"/>
    </source>
</evidence>
<evidence type="ECO:0000313" key="13">
    <source>
        <dbReference type="Proteomes" id="UP000800035"/>
    </source>
</evidence>
<dbReference type="Pfam" id="PF08659">
    <property type="entry name" value="KR"/>
    <property type="match status" value="1"/>
</dbReference>
<dbReference type="GO" id="GO:0006633">
    <property type="term" value="P:fatty acid biosynthetic process"/>
    <property type="evidence" value="ECO:0007669"/>
    <property type="project" value="TreeGrafter"/>
</dbReference>
<dbReference type="InterPro" id="IPR011032">
    <property type="entry name" value="GroES-like_sf"/>
</dbReference>
<dbReference type="InterPro" id="IPR020807">
    <property type="entry name" value="PKS_DH"/>
</dbReference>
<dbReference type="GO" id="GO:0016491">
    <property type="term" value="F:oxidoreductase activity"/>
    <property type="evidence" value="ECO:0007669"/>
    <property type="project" value="InterPro"/>
</dbReference>
<dbReference type="Pfam" id="PF08240">
    <property type="entry name" value="ADH_N"/>
    <property type="match status" value="1"/>
</dbReference>
<dbReference type="EMBL" id="ML977028">
    <property type="protein sequence ID" value="KAF1950142.1"/>
    <property type="molecule type" value="Genomic_DNA"/>
</dbReference>
<dbReference type="InterPro" id="IPR013149">
    <property type="entry name" value="ADH-like_C"/>
</dbReference>
<dbReference type="GO" id="GO:1901336">
    <property type="term" value="P:lactone biosynthetic process"/>
    <property type="evidence" value="ECO:0007669"/>
    <property type="project" value="UniProtKB-ARBA"/>
</dbReference>
<dbReference type="InterPro" id="IPR009081">
    <property type="entry name" value="PP-bd_ACP"/>
</dbReference>
<evidence type="ECO:0000313" key="12">
    <source>
        <dbReference type="EMBL" id="KAF1950142.1"/>
    </source>
</evidence>
<dbReference type="Gene3D" id="3.10.129.110">
    <property type="entry name" value="Polyketide synthase dehydratase"/>
    <property type="match status" value="1"/>
</dbReference>
<dbReference type="PROSITE" id="PS52004">
    <property type="entry name" value="KS3_2"/>
    <property type="match status" value="1"/>
</dbReference>
<evidence type="ECO:0000256" key="4">
    <source>
        <dbReference type="ARBA" id="ARBA00022857"/>
    </source>
</evidence>
<dbReference type="Gene3D" id="3.40.47.10">
    <property type="match status" value="1"/>
</dbReference>
<evidence type="ECO:0000256" key="3">
    <source>
        <dbReference type="ARBA" id="ARBA00022679"/>
    </source>
</evidence>
<feature type="region of interest" description="N-terminal hotdog fold" evidence="7">
    <location>
        <begin position="928"/>
        <end position="1057"/>
    </location>
</feature>
<dbReference type="FunFam" id="3.40.50.720:FF:000209">
    <property type="entry name" value="Polyketide synthase Pks12"/>
    <property type="match status" value="1"/>
</dbReference>
<dbReference type="CDD" id="cd05195">
    <property type="entry name" value="enoyl_red"/>
    <property type="match status" value="1"/>
</dbReference>
<dbReference type="GO" id="GO:0031177">
    <property type="term" value="F:phosphopantetheine binding"/>
    <property type="evidence" value="ECO:0007669"/>
    <property type="project" value="InterPro"/>
</dbReference>
<keyword evidence="2" id="KW-0597">Phosphoprotein</keyword>
<feature type="region of interest" description="C-terminal hotdog fold" evidence="7">
    <location>
        <begin position="1067"/>
        <end position="1216"/>
    </location>
</feature>
<name>A0A6A5TEP1_9PLEO</name>
<dbReference type="InterPro" id="IPR036291">
    <property type="entry name" value="NAD(P)-bd_dom_sf"/>
</dbReference>
<evidence type="ECO:0000256" key="8">
    <source>
        <dbReference type="SAM" id="MobiDB-lite"/>
    </source>
</evidence>